<dbReference type="InterPro" id="IPR009311">
    <property type="entry name" value="IFI6/IFI27-like"/>
</dbReference>
<comment type="subcellular location">
    <subcellularLocation>
        <location evidence="1">Membrane</location>
        <topology evidence="1">Multi-pass membrane protein</topology>
    </subcellularLocation>
</comment>
<organism evidence="6 7">
    <name type="scientific">Venturia effusa</name>
    <dbReference type="NCBI Taxonomy" id="50376"/>
    <lineage>
        <taxon>Eukaryota</taxon>
        <taxon>Fungi</taxon>
        <taxon>Dikarya</taxon>
        <taxon>Ascomycota</taxon>
        <taxon>Pezizomycotina</taxon>
        <taxon>Dothideomycetes</taxon>
        <taxon>Pleosporomycetidae</taxon>
        <taxon>Venturiales</taxon>
        <taxon>Venturiaceae</taxon>
        <taxon>Venturia</taxon>
    </lineage>
</organism>
<evidence type="ECO:0000313" key="7">
    <source>
        <dbReference type="Proteomes" id="UP000316270"/>
    </source>
</evidence>
<dbReference type="PANTHER" id="PTHR16932">
    <property type="entry name" value="INTERFERON ALPHA-INDUCIBLE PROTEIN 27"/>
    <property type="match status" value="1"/>
</dbReference>
<dbReference type="GO" id="GO:0016020">
    <property type="term" value="C:membrane"/>
    <property type="evidence" value="ECO:0007669"/>
    <property type="project" value="UniProtKB-SubCell"/>
</dbReference>
<dbReference type="Proteomes" id="UP000316270">
    <property type="component" value="Chromosome 1"/>
</dbReference>
<name>A0A517KWY0_9PEZI</name>
<dbReference type="AlphaFoldDB" id="A0A517KWY0"/>
<comment type="similarity">
    <text evidence="2">Belongs to the IFI6/IFI27 family.</text>
</comment>
<evidence type="ECO:0000256" key="5">
    <source>
        <dbReference type="ARBA" id="ARBA00023136"/>
    </source>
</evidence>
<proteinExistence type="inferred from homology"/>
<keyword evidence="3" id="KW-0812">Transmembrane</keyword>
<protein>
    <submittedName>
        <fullName evidence="6">Uncharacterized protein</fullName>
    </submittedName>
</protein>
<dbReference type="OrthoDB" id="440424at2759"/>
<dbReference type="PANTHER" id="PTHR16932:SF18">
    <property type="entry name" value="INTERFERON, ALPHA-INDUCIBLE PROTEIN 27-LIKE 2"/>
    <property type="match status" value="1"/>
</dbReference>
<keyword evidence="5" id="KW-0472">Membrane</keyword>
<accession>A0A517KWY0</accession>
<evidence type="ECO:0000313" key="6">
    <source>
        <dbReference type="EMBL" id="QDS67890.1"/>
    </source>
</evidence>
<sequence length="162" mass="16278">MLPRPPITLRYRSQKYVFKQIAPAVSSSIDITLTQIRQKSGKNFEKVPQVALQTVEDVGRWLAVNPGKTAIIVTSGVVLLAPGLVSAPALGALGFGPKGVGAGSIAAGVQAGIGNVAAGSAFSILQGAGAGGASEVVVNGVLQGIYGIAVGSKVAKTVMKTI</sequence>
<gene>
    <name evidence="6" type="ORF">FKW77_008161</name>
</gene>
<dbReference type="Pfam" id="PF06140">
    <property type="entry name" value="Ifi-6-16"/>
    <property type="match status" value="1"/>
</dbReference>
<dbReference type="Gene3D" id="6.10.110.10">
    <property type="match status" value="1"/>
</dbReference>
<keyword evidence="7" id="KW-1185">Reference proteome</keyword>
<evidence type="ECO:0000256" key="4">
    <source>
        <dbReference type="ARBA" id="ARBA00022989"/>
    </source>
</evidence>
<evidence type="ECO:0000256" key="3">
    <source>
        <dbReference type="ARBA" id="ARBA00022692"/>
    </source>
</evidence>
<keyword evidence="4" id="KW-1133">Transmembrane helix</keyword>
<evidence type="ECO:0000256" key="2">
    <source>
        <dbReference type="ARBA" id="ARBA00007262"/>
    </source>
</evidence>
<dbReference type="InterPro" id="IPR038213">
    <property type="entry name" value="IFI6/IFI27-like_sf"/>
</dbReference>
<dbReference type="STRING" id="50376.A0A517KWY0"/>
<evidence type="ECO:0000256" key="1">
    <source>
        <dbReference type="ARBA" id="ARBA00004141"/>
    </source>
</evidence>
<dbReference type="EMBL" id="CP042185">
    <property type="protein sequence ID" value="QDS67890.1"/>
    <property type="molecule type" value="Genomic_DNA"/>
</dbReference>
<reference evidence="6 7" key="1">
    <citation type="submission" date="2019-07" db="EMBL/GenBank/DDBJ databases">
        <title>Finished genome of Venturia effusa.</title>
        <authorList>
            <person name="Young C.A."/>
            <person name="Cox M.P."/>
            <person name="Ganley A.R.D."/>
            <person name="David W.J."/>
        </authorList>
    </citation>
    <scope>NUCLEOTIDE SEQUENCE [LARGE SCALE GENOMIC DNA]</scope>
    <source>
        <strain evidence="7">albino</strain>
    </source>
</reference>